<dbReference type="InterPro" id="IPR037066">
    <property type="entry name" value="Plug_dom_sf"/>
</dbReference>
<keyword evidence="3 14" id="KW-0813">Transport</keyword>
<evidence type="ECO:0000256" key="2">
    <source>
        <dbReference type="ARBA" id="ARBA00009810"/>
    </source>
</evidence>
<keyword evidence="5" id="KW-0410">Iron transport</keyword>
<evidence type="ECO:0000256" key="5">
    <source>
        <dbReference type="ARBA" id="ARBA00022496"/>
    </source>
</evidence>
<dbReference type="GO" id="GO:0038023">
    <property type="term" value="F:signaling receptor activity"/>
    <property type="evidence" value="ECO:0007669"/>
    <property type="project" value="InterPro"/>
</dbReference>
<evidence type="ECO:0000256" key="8">
    <source>
        <dbReference type="ARBA" id="ARBA00023004"/>
    </source>
</evidence>
<keyword evidence="10 16" id="KW-0798">TonB box</keyword>
<dbReference type="InterPro" id="IPR012910">
    <property type="entry name" value="Plug_dom"/>
</dbReference>
<dbReference type="SMART" id="SM00965">
    <property type="entry name" value="STN"/>
    <property type="match status" value="1"/>
</dbReference>
<evidence type="ECO:0000256" key="10">
    <source>
        <dbReference type="ARBA" id="ARBA00023077"/>
    </source>
</evidence>
<dbReference type="Gene3D" id="3.55.50.30">
    <property type="match status" value="1"/>
</dbReference>
<dbReference type="GO" id="GO:0009279">
    <property type="term" value="C:cell outer membrane"/>
    <property type="evidence" value="ECO:0007669"/>
    <property type="project" value="UniProtKB-SubCell"/>
</dbReference>
<reference evidence="17 18" key="1">
    <citation type="submission" date="2017-09" db="EMBL/GenBank/DDBJ databases">
        <authorList>
            <person name="Ehlers B."/>
            <person name="Leendertz F.H."/>
        </authorList>
    </citation>
    <scope>NUCLEOTIDE SEQUENCE [LARGE SCALE GENOMIC DNA]</scope>
    <source>
        <strain evidence="17 18">DJ-1</strain>
    </source>
</reference>
<dbReference type="KEGG" id="ppj:RK21_00574"/>
<dbReference type="CDD" id="cd01347">
    <property type="entry name" value="ligand_gated_channel"/>
    <property type="match status" value="1"/>
</dbReference>
<accession>A0A0B5KD81</accession>
<evidence type="ECO:0000313" key="18">
    <source>
        <dbReference type="Proteomes" id="UP000218102"/>
    </source>
</evidence>
<dbReference type="Pfam" id="PF07715">
    <property type="entry name" value="Plug"/>
    <property type="match status" value="1"/>
</dbReference>
<evidence type="ECO:0000256" key="6">
    <source>
        <dbReference type="ARBA" id="ARBA00022692"/>
    </source>
</evidence>
<dbReference type="Gene3D" id="2.170.130.10">
    <property type="entry name" value="TonB-dependent receptor, plug domain"/>
    <property type="match status" value="1"/>
</dbReference>
<dbReference type="InterPro" id="IPR039426">
    <property type="entry name" value="TonB-dep_rcpt-like"/>
</dbReference>
<keyword evidence="7" id="KW-0732">Signal</keyword>
<dbReference type="Gene3D" id="2.40.170.20">
    <property type="entry name" value="TonB-dependent receptor, beta-barrel domain"/>
    <property type="match status" value="1"/>
</dbReference>
<dbReference type="Proteomes" id="UP000218102">
    <property type="component" value="Unassembled WGS sequence"/>
</dbReference>
<keyword evidence="12 17" id="KW-0675">Receptor</keyword>
<dbReference type="InterPro" id="IPR011662">
    <property type="entry name" value="Secretin/TonB_short_N"/>
</dbReference>
<dbReference type="InterPro" id="IPR010917">
    <property type="entry name" value="TonB_rcpt_CS"/>
</dbReference>
<evidence type="ECO:0000256" key="3">
    <source>
        <dbReference type="ARBA" id="ARBA00022448"/>
    </source>
</evidence>
<dbReference type="RefSeq" id="WP_023661135.1">
    <property type="nucleotide sequence ID" value="NZ_CP010359.1"/>
</dbReference>
<organism evidence="17 18">
    <name type="scientific">Pseudomonas plecoglossicida</name>
    <dbReference type="NCBI Taxonomy" id="70775"/>
    <lineage>
        <taxon>Bacteria</taxon>
        <taxon>Pseudomonadati</taxon>
        <taxon>Pseudomonadota</taxon>
        <taxon>Gammaproteobacteria</taxon>
        <taxon>Pseudomonadales</taxon>
        <taxon>Pseudomonadaceae</taxon>
        <taxon>Pseudomonas</taxon>
    </lineage>
</organism>
<evidence type="ECO:0000256" key="16">
    <source>
        <dbReference type="RuleBase" id="RU003357"/>
    </source>
</evidence>
<dbReference type="PROSITE" id="PS01156">
    <property type="entry name" value="TONB_DEPENDENT_REC_2"/>
    <property type="match status" value="1"/>
</dbReference>
<dbReference type="NCBIfam" id="TIGR01783">
    <property type="entry name" value="TonB-siderophor"/>
    <property type="match status" value="1"/>
</dbReference>
<dbReference type="GO" id="GO:0015891">
    <property type="term" value="P:siderophore transport"/>
    <property type="evidence" value="ECO:0007669"/>
    <property type="project" value="InterPro"/>
</dbReference>
<gene>
    <name evidence="17" type="ORF">CMV24_05450</name>
</gene>
<dbReference type="PROSITE" id="PS52016">
    <property type="entry name" value="TONB_DEPENDENT_REC_3"/>
    <property type="match status" value="1"/>
</dbReference>
<dbReference type="Pfam" id="PF00593">
    <property type="entry name" value="TonB_dep_Rec_b-barrel"/>
    <property type="match status" value="1"/>
</dbReference>
<dbReference type="AlphaFoldDB" id="A0A0B5KD81"/>
<dbReference type="SUPFAM" id="SSF56935">
    <property type="entry name" value="Porins"/>
    <property type="match status" value="1"/>
</dbReference>
<keyword evidence="13 14" id="KW-0998">Cell outer membrane</keyword>
<evidence type="ECO:0000256" key="11">
    <source>
        <dbReference type="ARBA" id="ARBA00023136"/>
    </source>
</evidence>
<evidence type="ECO:0000256" key="12">
    <source>
        <dbReference type="ARBA" id="ARBA00023170"/>
    </source>
</evidence>
<keyword evidence="4 14" id="KW-1134">Transmembrane beta strand</keyword>
<dbReference type="PANTHER" id="PTHR32552:SF74">
    <property type="entry name" value="HYDROXAMATE SIDEROPHORE RECEPTOR FHUE"/>
    <property type="match status" value="1"/>
</dbReference>
<evidence type="ECO:0000256" key="14">
    <source>
        <dbReference type="PROSITE-ProRule" id="PRU01360"/>
    </source>
</evidence>
<evidence type="ECO:0000256" key="4">
    <source>
        <dbReference type="ARBA" id="ARBA00022452"/>
    </source>
</evidence>
<dbReference type="InterPro" id="IPR000531">
    <property type="entry name" value="Beta-barrel_TonB"/>
</dbReference>
<evidence type="ECO:0000256" key="15">
    <source>
        <dbReference type="PROSITE-ProRule" id="PRU10144"/>
    </source>
</evidence>
<comment type="caution">
    <text evidence="17">The sequence shown here is derived from an EMBL/GenBank/DDBJ whole genome shotgun (WGS) entry which is preliminary data.</text>
</comment>
<keyword evidence="11 14" id="KW-0472">Membrane</keyword>
<feature type="short sequence motif" description="TonB C-terminal box" evidence="15">
    <location>
        <begin position="802"/>
        <end position="819"/>
    </location>
</feature>
<comment type="subcellular location">
    <subcellularLocation>
        <location evidence="1 14">Cell outer membrane</location>
        <topology evidence="1 14">Multi-pass membrane protein</topology>
    </subcellularLocation>
</comment>
<evidence type="ECO:0000256" key="7">
    <source>
        <dbReference type="ARBA" id="ARBA00022729"/>
    </source>
</evidence>
<dbReference type="PANTHER" id="PTHR32552">
    <property type="entry name" value="FERRICHROME IRON RECEPTOR-RELATED"/>
    <property type="match status" value="1"/>
</dbReference>
<dbReference type="Pfam" id="PF07660">
    <property type="entry name" value="STN"/>
    <property type="match status" value="1"/>
</dbReference>
<proteinExistence type="inferred from homology"/>
<evidence type="ECO:0000256" key="1">
    <source>
        <dbReference type="ARBA" id="ARBA00004571"/>
    </source>
</evidence>
<dbReference type="InterPro" id="IPR036942">
    <property type="entry name" value="Beta-barrel_TonB_sf"/>
</dbReference>
<keyword evidence="8" id="KW-0408">Iron</keyword>
<protein>
    <submittedName>
        <fullName evidence="17">TonB-dependent siderophore receptor</fullName>
    </submittedName>
</protein>
<evidence type="ECO:0000313" key="17">
    <source>
        <dbReference type="EMBL" id="PBJ96180.1"/>
    </source>
</evidence>
<evidence type="ECO:0000256" key="9">
    <source>
        <dbReference type="ARBA" id="ARBA00023065"/>
    </source>
</evidence>
<name>A0A0B5KD81_PSEDL</name>
<dbReference type="InterPro" id="IPR010105">
    <property type="entry name" value="TonB_sidphr_rcpt"/>
</dbReference>
<keyword evidence="6 14" id="KW-0812">Transmembrane</keyword>
<dbReference type="EMBL" id="NTME01000005">
    <property type="protein sequence ID" value="PBJ96180.1"/>
    <property type="molecule type" value="Genomic_DNA"/>
</dbReference>
<evidence type="ECO:0000256" key="13">
    <source>
        <dbReference type="ARBA" id="ARBA00023237"/>
    </source>
</evidence>
<dbReference type="GO" id="GO:0015344">
    <property type="term" value="F:siderophore uptake transmembrane transporter activity"/>
    <property type="evidence" value="ECO:0007669"/>
    <property type="project" value="TreeGrafter"/>
</dbReference>
<keyword evidence="9" id="KW-0406">Ion transport</keyword>
<comment type="similarity">
    <text evidence="2 14 16">Belongs to the TonB-dependent receptor family.</text>
</comment>
<dbReference type="FunFam" id="2.170.130.10:FF:000010">
    <property type="entry name" value="Ferripyoverdine receptor"/>
    <property type="match status" value="1"/>
</dbReference>
<sequence>MSKSLPGSLNPLAKALLIRHSLRPQRAFTRIGLGLAISAAMVAQVQAQEWTLDIPAQSMNSALQALARQTDTQLLYSPEDIGGLRSSALKGRHDLASSLRILLGGSGLRYQIDGNTVTVTAGSVAKDGQVELSATNVNSVGLGATTEGTGSYTTGVTSTATRMNLSIRETPQSISVITRQQMDDQHLATITDVLKQNPGITMSQDGGERFHIYSRGSEISTYQLDGVNTTQDYLTRNMPNTLMDMAMFDRIEIVRGATGLMTGAGEPNGVVNMVRKRPTREFQSYVQAGVGSWDYYRTEADVSGPLIESGKLRGRLVAAKQSNQSYMDWYSQDRDLVYGVLEADLTDTTTVRFGMDYQTYDANGAPGVPLFFSNGQPTNFSRSTSSGPRWMYEDYTTKNYSFGLDQELGNGWQLKMAGNYMDVDRDSLSAFYRTGAGVSTLDQATGNAKSDLLQVDAHQVQRGMNITLQGPFELFGQTHELVTGFDYMDYENNHFTGKAGEATFNFYTWGNRIPQPGNYSPLLDYDLTIRQTGYFIATRLNFTDDLHMILGARTTNYRSDSNQVVLTTGTGNPTQLKEHGEVTPYAGLIYDLTDEQSVYASYTDIFKPQTSRDRTGKVLDPVIGQNYEMGWKGEFYDGRLNANAAIYLIKRDNLAEEDTGFSVPGVPNSTAYRAVSGAETKGIDLELSGEVARGLEVHTGYSHSRTEDANGARLTSQLPLDTFRLWTTYHLPGEWEHLTVGGGVNWNSQQSLATRYNTRITQEDYAVASLMARYKISEHLAATLNVDNLFDKKYYAGLAGNYGHYGAPRNATLNLRYDF</sequence>